<gene>
    <name evidence="36" type="primary">OCT1</name>
    <name evidence="36" type="ORF">MVES_002298</name>
</gene>
<dbReference type="InterPro" id="IPR045090">
    <property type="entry name" value="Pept_M3A_M3B"/>
</dbReference>
<dbReference type="Gene3D" id="1.10.1370.10">
    <property type="entry name" value="Neurolysin, domain 3"/>
    <property type="match status" value="1"/>
</dbReference>
<dbReference type="Pfam" id="PF01432">
    <property type="entry name" value="Peptidase_M3"/>
    <property type="match status" value="1"/>
</dbReference>
<keyword evidence="27" id="KW-0030">Aminoacyl-tRNA synthetase</keyword>
<keyword evidence="25" id="KW-0496">Mitochondrion</keyword>
<dbReference type="InterPro" id="IPR040725">
    <property type="entry name" value="PheRS_DBD3"/>
</dbReference>
<dbReference type="GO" id="GO:0140115">
    <property type="term" value="P:export across plasma membrane"/>
    <property type="evidence" value="ECO:0007669"/>
    <property type="project" value="UniProtKB-ARBA"/>
</dbReference>
<feature type="transmembrane region" description="Helical" evidence="33">
    <location>
        <begin position="1437"/>
        <end position="1454"/>
    </location>
</feature>
<dbReference type="Pfam" id="PF07690">
    <property type="entry name" value="MFS_1"/>
    <property type="match status" value="1"/>
</dbReference>
<keyword evidence="22" id="KW-0809">Transit peptide</keyword>
<evidence type="ECO:0000256" key="18">
    <source>
        <dbReference type="ARBA" id="ARBA00022833"/>
    </source>
</evidence>
<evidence type="ECO:0000256" key="6">
    <source>
        <dbReference type="ARBA" id="ARBA00006040"/>
    </source>
</evidence>
<dbReference type="GO" id="GO:0006432">
    <property type="term" value="P:phenylalanyl-tRNA aminoacylation"/>
    <property type="evidence" value="ECO:0007669"/>
    <property type="project" value="InterPro"/>
</dbReference>
<evidence type="ECO:0000256" key="7">
    <source>
        <dbReference type="ARBA" id="ARBA00006703"/>
    </source>
</evidence>
<keyword evidence="18 32" id="KW-0862">Zinc</keyword>
<dbReference type="EC" id="6.1.1.20" evidence="9"/>
<keyword evidence="21" id="KW-0648">Protein biosynthesis</keyword>
<dbReference type="InterPro" id="IPR006195">
    <property type="entry name" value="aa-tRNA-synth_II"/>
</dbReference>
<feature type="domain" description="Aminoacyl-transfer RNA synthetases class-II family profile" evidence="35">
    <location>
        <begin position="269"/>
        <end position="529"/>
    </location>
</feature>
<dbReference type="PROSITE" id="PS50862">
    <property type="entry name" value="AA_TRNA_LIGASE_II"/>
    <property type="match status" value="1"/>
</dbReference>
<dbReference type="SUPFAM" id="SSF55681">
    <property type="entry name" value="Class II aaRS and biotin synthetases"/>
    <property type="match status" value="1"/>
</dbReference>
<evidence type="ECO:0000256" key="19">
    <source>
        <dbReference type="ARBA" id="ARBA00022840"/>
    </source>
</evidence>
<dbReference type="CDD" id="cd06457">
    <property type="entry name" value="M3A_MIP"/>
    <property type="match status" value="1"/>
</dbReference>
<dbReference type="CDD" id="cd00496">
    <property type="entry name" value="PheRS_alpha_core"/>
    <property type="match status" value="1"/>
</dbReference>
<dbReference type="GO" id="GO:0004826">
    <property type="term" value="F:phenylalanine-tRNA ligase activity"/>
    <property type="evidence" value="ECO:0007669"/>
    <property type="project" value="UniProtKB-EC"/>
</dbReference>
<name>A0A2N1JAN4_9BASI</name>
<evidence type="ECO:0000256" key="27">
    <source>
        <dbReference type="ARBA" id="ARBA00023146"/>
    </source>
</evidence>
<keyword evidence="16" id="KW-0547">Nucleotide-binding</keyword>
<feature type="transmembrane region" description="Helical" evidence="33">
    <location>
        <begin position="1779"/>
        <end position="1801"/>
    </location>
</feature>
<keyword evidence="14 33" id="KW-0812">Transmembrane</keyword>
<dbReference type="GO" id="GO:0005524">
    <property type="term" value="F:ATP binding"/>
    <property type="evidence" value="ECO:0007669"/>
    <property type="project" value="UniProtKB-KW"/>
</dbReference>
<dbReference type="PANTHER" id="PTHR11804">
    <property type="entry name" value="PROTEASE M3 THIMET OLIGOPEPTIDASE-RELATED"/>
    <property type="match status" value="1"/>
</dbReference>
<organism evidence="36 37">
    <name type="scientific">Malassezia vespertilionis</name>
    <dbReference type="NCBI Taxonomy" id="2020962"/>
    <lineage>
        <taxon>Eukaryota</taxon>
        <taxon>Fungi</taxon>
        <taxon>Dikarya</taxon>
        <taxon>Basidiomycota</taxon>
        <taxon>Ustilaginomycotina</taxon>
        <taxon>Malasseziomycetes</taxon>
        <taxon>Malasseziales</taxon>
        <taxon>Malasseziaceae</taxon>
        <taxon>Malassezia</taxon>
    </lineage>
</organism>
<feature type="transmembrane region" description="Helical" evidence="33">
    <location>
        <begin position="1690"/>
        <end position="1708"/>
    </location>
</feature>
<feature type="transmembrane region" description="Helical" evidence="33">
    <location>
        <begin position="1747"/>
        <end position="1773"/>
    </location>
</feature>
<dbReference type="GO" id="GO:0016020">
    <property type="term" value="C:membrane"/>
    <property type="evidence" value="ECO:0007669"/>
    <property type="project" value="UniProtKB-SubCell"/>
</dbReference>
<evidence type="ECO:0000256" key="11">
    <source>
        <dbReference type="ARBA" id="ARBA00022490"/>
    </source>
</evidence>
<evidence type="ECO:0000256" key="21">
    <source>
        <dbReference type="ARBA" id="ARBA00022917"/>
    </source>
</evidence>
<dbReference type="OrthoDB" id="17530at2759"/>
<keyword evidence="10" id="KW-0813">Transport</keyword>
<evidence type="ECO:0000256" key="31">
    <source>
        <dbReference type="ARBA" id="ARBA00071799"/>
    </source>
</evidence>
<keyword evidence="12" id="KW-0436">Ligase</keyword>
<evidence type="ECO:0000256" key="10">
    <source>
        <dbReference type="ARBA" id="ARBA00022448"/>
    </source>
</evidence>
<keyword evidence="37" id="KW-1185">Reference proteome</keyword>
<feature type="transmembrane region" description="Helical" evidence="33">
    <location>
        <begin position="1495"/>
        <end position="1517"/>
    </location>
</feature>
<dbReference type="PROSITE" id="PS50850">
    <property type="entry name" value="MFS"/>
    <property type="match status" value="1"/>
</dbReference>
<dbReference type="Proteomes" id="UP000232875">
    <property type="component" value="Unassembled WGS sequence"/>
</dbReference>
<comment type="similarity">
    <text evidence="7">Belongs to the class-II aminoacyl-tRNA synthetase family. Phe-tRNA synthetase alpha subunit type 2 subfamily.</text>
</comment>
<comment type="catalytic activity">
    <reaction evidence="1">
        <text>Release of an N-terminal octapeptide as second stage of processing of some proteins imported into the mitochondrion.</text>
        <dbReference type="EC" id="3.4.24.59"/>
    </reaction>
</comment>
<comment type="cofactor">
    <cofactor evidence="32">
        <name>Zn(2+)</name>
        <dbReference type="ChEBI" id="CHEBI:29105"/>
    </cofactor>
    <text evidence="32">Binds 1 zinc ion.</text>
</comment>
<evidence type="ECO:0000256" key="9">
    <source>
        <dbReference type="ARBA" id="ARBA00012814"/>
    </source>
</evidence>
<dbReference type="InterPro" id="IPR004529">
    <property type="entry name" value="Phe-tRNA-synth_IIc_asu"/>
</dbReference>
<dbReference type="SUPFAM" id="SSF103473">
    <property type="entry name" value="MFS general substrate transporter"/>
    <property type="match status" value="1"/>
</dbReference>
<dbReference type="EMBL" id="KZ454991">
    <property type="protein sequence ID" value="PKI83607.1"/>
    <property type="molecule type" value="Genomic_DNA"/>
</dbReference>
<evidence type="ECO:0000256" key="2">
    <source>
        <dbReference type="ARBA" id="ARBA00001946"/>
    </source>
</evidence>
<evidence type="ECO:0000256" key="33">
    <source>
        <dbReference type="SAM" id="Phobius"/>
    </source>
</evidence>
<reference evidence="36 37" key="1">
    <citation type="submission" date="2017-10" db="EMBL/GenBank/DDBJ databases">
        <title>A novel species of cold-tolerant Malassezia isolated from bats.</title>
        <authorList>
            <person name="Lorch J.M."/>
            <person name="Palmer J.M."/>
            <person name="Vanderwolf K.J."/>
            <person name="Schmidt K.Z."/>
            <person name="Verant M.L."/>
            <person name="Weller T.J."/>
            <person name="Blehert D.S."/>
        </authorList>
    </citation>
    <scope>NUCLEOTIDE SEQUENCE [LARGE SCALE GENOMIC DNA]</scope>
    <source>
        <strain evidence="36 37">NWHC:44797-103</strain>
    </source>
</reference>
<keyword evidence="24 32" id="KW-0482">Metalloprotease</keyword>
<comment type="cofactor">
    <cofactor evidence="2">
        <name>Mg(2+)</name>
        <dbReference type="ChEBI" id="CHEBI:18420"/>
    </cofactor>
</comment>
<dbReference type="Gene3D" id="1.20.1250.20">
    <property type="entry name" value="MFS general substrate transporter like domains"/>
    <property type="match status" value="1"/>
</dbReference>
<feature type="transmembrane region" description="Helical" evidence="33">
    <location>
        <begin position="1644"/>
        <end position="1665"/>
    </location>
</feature>
<sequence>MAQQAPRAEEVLALIDAAPGGEISDSRTISPVQPCGLEESLARIEQSTSAEQDQQALAEEDAMHKAAAQWQLGLQGTLLSLQSKEMIKFSNVDAQPLFLTLDGRECVRLGSPEYRLWSLLPASTEQGIAQAELVDALGADTFKQAQARAFRNKIACRRPDGSFARTEAFANALTDDTRLELREIAKTGGLKDEKKVVELKKRKMLGNRKLLYFSITKGPAFALTIQKLETDLTADMLATGSWKNADFKGYNFNAEGAVPTAGALHPLLKVRQEFRNIFFEMGFTEMPTNRFVDSSFWCFDSIFVPQQHPARDVQDTFFVADPPAAQELPEEYLKRVVEVHEKGAFGSIGYRYPFDREVTEKLVLRTHTTAVSAAMLYAIANQPGGFRPAKLFSIDRVFRNESTDATHLAEFHQVEGVVADYSLTLGDLIGFMEVFFAKMGVNNLRFKPAYNPYTEPSLEIFSYHEGLKKWVEIGNSGMFRPEMLRPMGIPEGVNVLGWGLSLERPTMIRYGIKDIRHLLERSSEALEQPGVHLWNPTRNLHMSRSQASETNALEVGVPPMIEKDHALLCNLLNKPRSGESGRDVAGPPTGLFKIEALREPRAFLTLAQTTLYRAQLLVNRIARAGEEDVGMDELRRVVRSLDRLSDLLCGVIDMAELVRHAHPDPTWADAANAAYEHLCNFMNILNTHTGLYVALKRAMDDHAVWQSLSEEARAVAIIFLRDFEKSGIHLPPQERERFVELSDQILVLGRAFLQDTSASAPDSVTEIPVDLLEGMDSQLLSTLMSSAEYNRRRNVIAVVPNSWEAHCISKHAPNSQARRLAYMASYTGRHNPVAILESLLKARDNLSKLTGKRSFAEMTLVDKMAGTPRNVENFLRIISQAQQPAAQSLLEKMSAMKQKLEEGSQQPPALQAWDRDFYAEAYARAHRASDLPSLSPYLSLGSVFTGLSRLFYLLYGIHFRAASVQPGELWSPDVLKLDVVDENEGGVIGTIYCDLFSRPGKPSSAAHYTVRCSRRVDMDDTECDMKLGWANGMPQDIDMSNLLNVKPVTSPGRTGVFQQPVVVLMTDFQWPSPFHGGISLLRWHEVETLFHEMGHAVHSMIGRTEFHNVSGTRCATDLVELPSILMEHFLTDKNVIQLAAHHHKSGAPLPYNLLVAHLHTNSKLDALDAQQQILLAALDQWYHSERVGEPGFSTVAGLEELQSQMGMFPVVPNSTWQGQFGHLFGYGATYYSYLFDRAIAARVWQKLFSGNPLSREAGEKFKKEMLQHGGGKNPWSMLSSLLDDEQIASLSSAASNCGGVDGVMGSIGPVTRISAPDQTEMRQCGASDTGSSITCADPFDFPREECVKDVDDVDEDETVFSAFRPAIKTFIVVAASTTAFMSPFAINIYMPAVPSISKDLGIDNGETLVSVTTYMIFQGLSPSFWAPLSDTYGRRPILILTFHVFLAANLGLSFTNTYWLLLVLRMLQACGASSAISIGAGCISDVSQRKKRGSYMGYFQTGTLIGPAVGPIVGGLLSKRWGWHAVFFFLSAFGGVYLVFMILFLPESLRALVGNGSCKRVSIWRTVVPLPLWRAGTEPELMKMPPRLNLRSMGFDKPWRMYAHADIALMITSFAFPFAVFTMVSSSLSPTLTGKYGYNPIESGLCYISIGVGSVVGAVISGKLLDRNYKYAFRKHGPLLDLHKTRLKHIHIYSAVLHATVIINGWLLDKRIHIAAPMVFQFILSCFSILYFNAVQTILVDLVPGRAASVTAALNIGRCLLGAAFVAAVQYVIDAWGEGWTFTLFGIVSFILPIPMIELVMRFGAKWRRKIEEKETRRDETKGRNSLE</sequence>
<evidence type="ECO:0000256" key="20">
    <source>
        <dbReference type="ARBA" id="ARBA00022842"/>
    </source>
</evidence>
<dbReference type="NCBIfam" id="NF003210">
    <property type="entry name" value="PRK04172.1"/>
    <property type="match status" value="1"/>
</dbReference>
<dbReference type="Gene3D" id="1.10.10.2320">
    <property type="match status" value="1"/>
</dbReference>
<dbReference type="InterPro" id="IPR033851">
    <property type="entry name" value="M3A_MIP"/>
</dbReference>
<dbReference type="Pfam" id="PF18553">
    <property type="entry name" value="PheRS_DBD3"/>
    <property type="match status" value="1"/>
</dbReference>
<dbReference type="InterPro" id="IPR011701">
    <property type="entry name" value="MFS"/>
</dbReference>
<dbReference type="GO" id="GO:0006627">
    <property type="term" value="P:protein processing involved in protein targeting to mitochondrion"/>
    <property type="evidence" value="ECO:0007669"/>
    <property type="project" value="TreeGrafter"/>
</dbReference>
<proteinExistence type="inferred from homology"/>
<dbReference type="PANTHER" id="PTHR11804:SF79">
    <property type="entry name" value="MITOCHONDRIAL INTERMEDIATE PEPTIDASE"/>
    <property type="match status" value="1"/>
</dbReference>
<dbReference type="GO" id="GO:0005759">
    <property type="term" value="C:mitochondrial matrix"/>
    <property type="evidence" value="ECO:0007669"/>
    <property type="project" value="UniProtKB-SubCell"/>
</dbReference>
<dbReference type="SUPFAM" id="SSF55486">
    <property type="entry name" value="Metalloproteases ('zincins'), catalytic domain"/>
    <property type="match status" value="1"/>
</dbReference>
<evidence type="ECO:0000256" key="17">
    <source>
        <dbReference type="ARBA" id="ARBA00022801"/>
    </source>
</evidence>
<dbReference type="InterPro" id="IPR036259">
    <property type="entry name" value="MFS_trans_sf"/>
</dbReference>
<evidence type="ECO:0000256" key="14">
    <source>
        <dbReference type="ARBA" id="ARBA00022692"/>
    </source>
</evidence>
<dbReference type="GO" id="GO:0006518">
    <property type="term" value="P:peptide metabolic process"/>
    <property type="evidence" value="ECO:0007669"/>
    <property type="project" value="TreeGrafter"/>
</dbReference>
<evidence type="ECO:0000256" key="28">
    <source>
        <dbReference type="ARBA" id="ARBA00023180"/>
    </source>
</evidence>
<dbReference type="InterPro" id="IPR024077">
    <property type="entry name" value="Neurolysin/TOP_dom2"/>
</dbReference>
<evidence type="ECO:0000256" key="24">
    <source>
        <dbReference type="ARBA" id="ARBA00023049"/>
    </source>
</evidence>
<evidence type="ECO:0000259" key="35">
    <source>
        <dbReference type="PROSITE" id="PS50862"/>
    </source>
</evidence>
<keyword evidence="13 32" id="KW-0645">Protease</keyword>
<keyword evidence="19" id="KW-0067">ATP-binding</keyword>
<dbReference type="CDD" id="cd17323">
    <property type="entry name" value="MFS_Tpo1_MDR_like"/>
    <property type="match status" value="1"/>
</dbReference>
<comment type="subcellular location">
    <subcellularLocation>
        <location evidence="5">Cytoplasm</location>
    </subcellularLocation>
    <subcellularLocation>
        <location evidence="3">Membrane</location>
        <topology evidence="3">Multi-pass membrane protein</topology>
    </subcellularLocation>
    <subcellularLocation>
        <location evidence="4">Mitochondrion matrix</location>
    </subcellularLocation>
</comment>
<evidence type="ECO:0000256" key="22">
    <source>
        <dbReference type="ARBA" id="ARBA00022946"/>
    </source>
</evidence>
<dbReference type="EC" id="3.4.24.59" evidence="8"/>
<evidence type="ECO:0000313" key="36">
    <source>
        <dbReference type="EMBL" id="PKI83607.1"/>
    </source>
</evidence>
<evidence type="ECO:0000256" key="8">
    <source>
        <dbReference type="ARBA" id="ARBA00012441"/>
    </source>
</evidence>
<feature type="transmembrane region" description="Helical" evidence="33">
    <location>
        <begin position="1523"/>
        <end position="1545"/>
    </location>
</feature>
<comment type="similarity">
    <text evidence="6 32">Belongs to the peptidase M3 family.</text>
</comment>
<keyword evidence="20" id="KW-0460">Magnesium</keyword>
<keyword evidence="28" id="KW-0325">Glycoprotein</keyword>
<evidence type="ECO:0000259" key="34">
    <source>
        <dbReference type="PROSITE" id="PS50850"/>
    </source>
</evidence>
<evidence type="ECO:0000256" key="15">
    <source>
        <dbReference type="ARBA" id="ARBA00022723"/>
    </source>
</evidence>
<evidence type="ECO:0000313" key="37">
    <source>
        <dbReference type="Proteomes" id="UP000232875"/>
    </source>
</evidence>
<evidence type="ECO:0000256" key="26">
    <source>
        <dbReference type="ARBA" id="ARBA00023136"/>
    </source>
</evidence>
<dbReference type="InterPro" id="IPR002319">
    <property type="entry name" value="Phenylalanyl-tRNA_Synthase"/>
</dbReference>
<dbReference type="FunFam" id="1.20.1720.10:FF:000009">
    <property type="entry name" value="MFS multidrug transporter"/>
    <property type="match status" value="1"/>
</dbReference>
<comment type="function">
    <text evidence="29">Cleaves proteins, imported into the mitochondrion, to their mature size. While most mitochondrial precursor proteins are processed to the mature form in one step by mitochondrial processing peptidase (MPP), the sequential cleavage by MIP of an octapeptide after initial processing by MPP is a required step for a subgroup of nuclear-encoded precursor proteins destined for the matrix or the inner membrane.</text>
</comment>
<dbReference type="InterPro" id="IPR020846">
    <property type="entry name" value="MFS_dom"/>
</dbReference>
<dbReference type="Gene3D" id="1.10.10.2330">
    <property type="match status" value="1"/>
</dbReference>
<dbReference type="GO" id="GO:0000049">
    <property type="term" value="F:tRNA binding"/>
    <property type="evidence" value="ECO:0007669"/>
    <property type="project" value="InterPro"/>
</dbReference>
<dbReference type="GO" id="GO:0046872">
    <property type="term" value="F:metal ion binding"/>
    <property type="evidence" value="ECO:0007669"/>
    <property type="project" value="UniProtKB-UniRule"/>
</dbReference>
<evidence type="ECO:0000256" key="32">
    <source>
        <dbReference type="RuleBase" id="RU003435"/>
    </source>
</evidence>
<dbReference type="GO" id="GO:0015137">
    <property type="term" value="F:citrate transmembrane transporter activity"/>
    <property type="evidence" value="ECO:0007669"/>
    <property type="project" value="UniProtKB-ARBA"/>
</dbReference>
<dbReference type="InterPro" id="IPR001567">
    <property type="entry name" value="Pept_M3A_M3B_dom"/>
</dbReference>
<keyword evidence="17 32" id="KW-0378">Hydrolase</keyword>
<evidence type="ECO:0000256" key="13">
    <source>
        <dbReference type="ARBA" id="ARBA00022670"/>
    </source>
</evidence>
<evidence type="ECO:0000256" key="25">
    <source>
        <dbReference type="ARBA" id="ARBA00023128"/>
    </source>
</evidence>
<dbReference type="FunFam" id="3.30.930.10:FF:000178">
    <property type="entry name" value="Phenylalanyl-tRNA synthetase subunit alpha"/>
    <property type="match status" value="1"/>
</dbReference>
<feature type="transmembrane region" description="Helical" evidence="33">
    <location>
        <begin position="1408"/>
        <end position="1425"/>
    </location>
</feature>
<feature type="transmembrane region" description="Helical" evidence="33">
    <location>
        <begin position="1460"/>
        <end position="1483"/>
    </location>
</feature>
<evidence type="ECO:0000256" key="29">
    <source>
        <dbReference type="ARBA" id="ARBA00025208"/>
    </source>
</evidence>
<keyword evidence="11" id="KW-0963">Cytoplasm</keyword>
<evidence type="ECO:0000256" key="23">
    <source>
        <dbReference type="ARBA" id="ARBA00022989"/>
    </source>
</evidence>
<dbReference type="InterPro" id="IPR024079">
    <property type="entry name" value="MetalloPept_cat_dom_sf"/>
</dbReference>
<dbReference type="STRING" id="2020962.A0A2N1JAN4"/>
<dbReference type="InterPro" id="IPR045864">
    <property type="entry name" value="aa-tRNA-synth_II/BPL/LPL"/>
</dbReference>
<dbReference type="Gene3D" id="3.30.1370.240">
    <property type="match status" value="1"/>
</dbReference>
<evidence type="ECO:0000256" key="16">
    <source>
        <dbReference type="ARBA" id="ARBA00022741"/>
    </source>
</evidence>
<feature type="domain" description="Major facilitator superfamily (MFS) profile" evidence="34">
    <location>
        <begin position="1371"/>
        <end position="1804"/>
    </location>
</feature>
<feature type="transmembrane region" description="Helical" evidence="33">
    <location>
        <begin position="1370"/>
        <end position="1388"/>
    </location>
</feature>
<evidence type="ECO:0000256" key="30">
    <source>
        <dbReference type="ARBA" id="ARBA00030612"/>
    </source>
</evidence>
<keyword evidence="26 33" id="KW-0472">Membrane</keyword>
<evidence type="ECO:0000256" key="4">
    <source>
        <dbReference type="ARBA" id="ARBA00004305"/>
    </source>
</evidence>
<keyword evidence="23 33" id="KW-1133">Transmembrane helix</keyword>
<dbReference type="NCBIfam" id="TIGR00468">
    <property type="entry name" value="pheS"/>
    <property type="match status" value="1"/>
</dbReference>
<dbReference type="FunFam" id="1.20.1250.20:FF:000172">
    <property type="entry name" value="MFS multidrug resistance transporter"/>
    <property type="match status" value="1"/>
</dbReference>
<feature type="transmembrane region" description="Helical" evidence="33">
    <location>
        <begin position="1714"/>
        <end position="1735"/>
    </location>
</feature>
<dbReference type="Gene3D" id="3.40.390.10">
    <property type="entry name" value="Collagenase (Catalytic Domain)"/>
    <property type="match status" value="1"/>
</dbReference>
<dbReference type="FunFam" id="3.40.390.10:FF:000055">
    <property type="entry name" value="Related to mitochondrial intermediate peptidase"/>
    <property type="match status" value="1"/>
</dbReference>
<keyword evidence="15 32" id="KW-0479">Metal-binding</keyword>
<dbReference type="GO" id="GO:0004222">
    <property type="term" value="F:metalloendopeptidase activity"/>
    <property type="evidence" value="ECO:0007669"/>
    <property type="project" value="UniProtKB-EC"/>
</dbReference>
<dbReference type="Gene3D" id="3.30.930.10">
    <property type="entry name" value="Bira Bifunctional Protein, Domain 2"/>
    <property type="match status" value="1"/>
</dbReference>
<evidence type="ECO:0000256" key="12">
    <source>
        <dbReference type="ARBA" id="ARBA00022598"/>
    </source>
</evidence>
<feature type="transmembrane region" description="Helical" evidence="33">
    <location>
        <begin position="1601"/>
        <end position="1624"/>
    </location>
</feature>
<evidence type="ECO:0000256" key="3">
    <source>
        <dbReference type="ARBA" id="ARBA00004141"/>
    </source>
</evidence>
<protein>
    <recommendedName>
        <fullName evidence="31">Probable phenylalanine--tRNA ligase alpha subunit</fullName>
        <ecNumber evidence="8">3.4.24.59</ecNumber>
        <ecNumber evidence="9">6.1.1.20</ecNumber>
    </recommendedName>
    <alternativeName>
        <fullName evidence="30">Phenylalanyl-tRNA synthetase alpha subunit</fullName>
    </alternativeName>
</protein>
<accession>A0A2N1JAN4</accession>
<dbReference type="Pfam" id="PF01409">
    <property type="entry name" value="tRNA-synt_2d"/>
    <property type="match status" value="1"/>
</dbReference>
<evidence type="ECO:0000256" key="5">
    <source>
        <dbReference type="ARBA" id="ARBA00004496"/>
    </source>
</evidence>
<evidence type="ECO:0000256" key="1">
    <source>
        <dbReference type="ARBA" id="ARBA00000436"/>
    </source>
</evidence>